<dbReference type="InterPro" id="IPR007139">
    <property type="entry name" value="DUF349"/>
</dbReference>
<evidence type="ECO:0000313" key="3">
    <source>
        <dbReference type="Proteomes" id="UP000515976"/>
    </source>
</evidence>
<feature type="region of interest" description="Disordered" evidence="1">
    <location>
        <begin position="1"/>
        <end position="49"/>
    </location>
</feature>
<dbReference type="Proteomes" id="UP000515976">
    <property type="component" value="Chromosome"/>
</dbReference>
<keyword evidence="3" id="KW-1185">Reference proteome</keyword>
<feature type="region of interest" description="Disordered" evidence="1">
    <location>
        <begin position="417"/>
        <end position="436"/>
    </location>
</feature>
<feature type="compositionally biased region" description="Basic and acidic residues" evidence="1">
    <location>
        <begin position="424"/>
        <end position="436"/>
    </location>
</feature>
<dbReference type="Pfam" id="PF03993">
    <property type="entry name" value="DUF349"/>
    <property type="match status" value="3"/>
</dbReference>
<dbReference type="EMBL" id="CP060712">
    <property type="protein sequence ID" value="QNN50950.1"/>
    <property type="molecule type" value="Genomic_DNA"/>
</dbReference>
<sequence>MTVSEDQPAPRPPVPSPAALARRVAPRPPAAAPAPAEHSESARFGRVDDEGRVFVSVDGGEQEVGSYPGATPEEALQYFARKYDELAASAELLQARLGNPEVTAKEVSDALATLKEHLAQANVVGDLPALHATVERVEAGLEAKRGAETEQRRAARALAATEREQIVAEAEAIAAQPPGSTQWKQSGERMRALLDRWKEHQRGAAKLDKPTEAALWQRFSHARNAFDKARRAWFAELETTREQARSAKEALVAEAEALASSTDWGATARAYKQLMDRWRRAGRAARAEDDALWERFRSAQDAFFTAKDSAAAAEDEEYRGNLVVKEELLLEAEAILPVTDVEAAKSALRGVQERWEAAGKVPRGDLDRVEKRLRRVEAAVREADERKWRATNPELSARAQSMVEQLEAAVAKAQAEVDQAQAAGDERTADAARERLAAQQQWLSQARAGVDEFGG</sequence>
<dbReference type="AlphaFoldDB" id="A0A7G9R5S5"/>
<evidence type="ECO:0000313" key="2">
    <source>
        <dbReference type="EMBL" id="QNN50950.1"/>
    </source>
</evidence>
<evidence type="ECO:0000256" key="1">
    <source>
        <dbReference type="SAM" id="MobiDB-lite"/>
    </source>
</evidence>
<protein>
    <submittedName>
        <fullName evidence="2">DUF349 domain-containing protein</fullName>
    </submittedName>
</protein>
<dbReference type="KEGG" id="pei:H9L10_06255"/>
<proteinExistence type="predicted"/>
<gene>
    <name evidence="2" type="ORF">H9L10_06255</name>
</gene>
<reference evidence="2 3" key="1">
    <citation type="submission" date="2020-08" db="EMBL/GenBank/DDBJ databases">
        <title>Genome sequence of Phycicoccus endophyticus JCM 31784T.</title>
        <authorList>
            <person name="Hyun D.-W."/>
            <person name="Bae J.-W."/>
        </authorList>
    </citation>
    <scope>NUCLEOTIDE SEQUENCE [LARGE SCALE GENOMIC DNA]</scope>
    <source>
        <strain evidence="2 3">JCM 31784</strain>
    </source>
</reference>
<organism evidence="2 3">
    <name type="scientific">Phycicoccus endophyticus</name>
    <dbReference type="NCBI Taxonomy" id="1690220"/>
    <lineage>
        <taxon>Bacteria</taxon>
        <taxon>Bacillati</taxon>
        <taxon>Actinomycetota</taxon>
        <taxon>Actinomycetes</taxon>
        <taxon>Micrococcales</taxon>
        <taxon>Intrasporangiaceae</taxon>
        <taxon>Phycicoccus</taxon>
    </lineage>
</organism>
<feature type="compositionally biased region" description="Basic and acidic residues" evidence="1">
    <location>
        <begin position="37"/>
        <end position="49"/>
    </location>
</feature>
<accession>A0A7G9R5S5</accession>
<name>A0A7G9R5S5_9MICO</name>